<dbReference type="EMBL" id="CYXP01000002">
    <property type="protein sequence ID" value="CUM92084.1"/>
    <property type="molecule type" value="Genomic_DNA"/>
</dbReference>
<dbReference type="RefSeq" id="WP_253282674.1">
    <property type="nucleotide sequence ID" value="NZ_CYXP01000002.1"/>
</dbReference>
<evidence type="ECO:0000313" key="1">
    <source>
        <dbReference type="EMBL" id="CUM92084.1"/>
    </source>
</evidence>
<protein>
    <recommendedName>
        <fullName evidence="3">PIN domain-containing protein</fullName>
    </recommendedName>
</protein>
<gene>
    <name evidence="1" type="ORF">ERS852429_01110</name>
</gene>
<organism evidence="1 2">
    <name type="scientific">Parabacteroides distasonis</name>
    <dbReference type="NCBI Taxonomy" id="823"/>
    <lineage>
        <taxon>Bacteria</taxon>
        <taxon>Pseudomonadati</taxon>
        <taxon>Bacteroidota</taxon>
        <taxon>Bacteroidia</taxon>
        <taxon>Bacteroidales</taxon>
        <taxon>Tannerellaceae</taxon>
        <taxon>Parabacteroides</taxon>
    </lineage>
</organism>
<dbReference type="AlphaFoldDB" id="A0A173SN28"/>
<accession>A0A173SN28</accession>
<evidence type="ECO:0008006" key="3">
    <source>
        <dbReference type="Google" id="ProtNLM"/>
    </source>
</evidence>
<evidence type="ECO:0000313" key="2">
    <source>
        <dbReference type="Proteomes" id="UP000095591"/>
    </source>
</evidence>
<dbReference type="Proteomes" id="UP000095591">
    <property type="component" value="Unassembled WGS sequence"/>
</dbReference>
<reference evidence="1 2" key="1">
    <citation type="submission" date="2015-09" db="EMBL/GenBank/DDBJ databases">
        <authorList>
            <consortium name="Pathogen Informatics"/>
        </authorList>
    </citation>
    <scope>NUCLEOTIDE SEQUENCE [LARGE SCALE GENOMIC DNA]</scope>
    <source>
        <strain evidence="1 2">2789STDY5608872</strain>
    </source>
</reference>
<sequence length="86" mass="10033">MLEKLTGKEMTKLTLDVILNNLYISFLTLYYKFNLIKSDPNDNKFLNYAVIANAKFIMTEDRHFVADTVWKNKQSQLKAINTILSL</sequence>
<proteinExistence type="predicted"/>
<name>A0A173SN28_PARDI</name>